<evidence type="ECO:0000256" key="2">
    <source>
        <dbReference type="ARBA" id="ARBA00010388"/>
    </source>
</evidence>
<evidence type="ECO:0000256" key="4">
    <source>
        <dbReference type="ARBA" id="ARBA00022692"/>
    </source>
</evidence>
<dbReference type="Pfam" id="PF00420">
    <property type="entry name" value="Oxidored_q2"/>
    <property type="match status" value="1"/>
</dbReference>
<dbReference type="PANTHER" id="PTHR34583">
    <property type="entry name" value="ANTIPORTER SUBUNIT MNHC2-RELATED"/>
    <property type="match status" value="1"/>
</dbReference>
<evidence type="ECO:0000313" key="8">
    <source>
        <dbReference type="EMBL" id="SDL49118.1"/>
    </source>
</evidence>
<dbReference type="EMBL" id="FNGO01000005">
    <property type="protein sequence ID" value="SDL49118.1"/>
    <property type="molecule type" value="Genomic_DNA"/>
</dbReference>
<dbReference type="Gene3D" id="1.10.287.3510">
    <property type="match status" value="1"/>
</dbReference>
<evidence type="ECO:0000256" key="1">
    <source>
        <dbReference type="ARBA" id="ARBA00004651"/>
    </source>
</evidence>
<accession>A0A1G9KH05</accession>
<evidence type="ECO:0000256" key="5">
    <source>
        <dbReference type="ARBA" id="ARBA00022989"/>
    </source>
</evidence>
<dbReference type="Proteomes" id="UP000199476">
    <property type="component" value="Unassembled WGS sequence"/>
</dbReference>
<sequence>MLLPVYFVVTLLICMGLYTVLTRSNMIKIVVGISIIESSIILLLGVMAYVPEGTAPVLDQSYEVVVDPLPHALALTAIVINASTTAIMLALVIKLYEHYQTLNIHEITELRG</sequence>
<organism evidence="8 9">
    <name type="scientific">Halarsenatibacter silvermanii</name>
    <dbReference type="NCBI Taxonomy" id="321763"/>
    <lineage>
        <taxon>Bacteria</taxon>
        <taxon>Bacillati</taxon>
        <taxon>Bacillota</taxon>
        <taxon>Clostridia</taxon>
        <taxon>Halanaerobiales</taxon>
        <taxon>Halarsenatibacteraceae</taxon>
        <taxon>Halarsenatibacter</taxon>
    </lineage>
</organism>
<keyword evidence="6 7" id="KW-0472">Membrane</keyword>
<evidence type="ECO:0000313" key="9">
    <source>
        <dbReference type="Proteomes" id="UP000199476"/>
    </source>
</evidence>
<gene>
    <name evidence="8" type="ORF">SAMN04488692_10518</name>
</gene>
<comment type="subcellular location">
    <subcellularLocation>
        <location evidence="1">Cell membrane</location>
        <topology evidence="1">Multi-pass membrane protein</topology>
    </subcellularLocation>
</comment>
<keyword evidence="4 7" id="KW-0812">Transmembrane</keyword>
<keyword evidence="9" id="KW-1185">Reference proteome</keyword>
<evidence type="ECO:0000256" key="6">
    <source>
        <dbReference type="ARBA" id="ARBA00023136"/>
    </source>
</evidence>
<dbReference type="OrthoDB" id="9799219at2"/>
<reference evidence="8 9" key="1">
    <citation type="submission" date="2016-10" db="EMBL/GenBank/DDBJ databases">
        <authorList>
            <person name="de Groot N.N."/>
        </authorList>
    </citation>
    <scope>NUCLEOTIDE SEQUENCE [LARGE SCALE GENOMIC DNA]</scope>
    <source>
        <strain evidence="8 9">SLAS-1</strain>
    </source>
</reference>
<protein>
    <submittedName>
        <fullName evidence="8">Multicomponent Na+:H+ antiporter subunit C</fullName>
    </submittedName>
</protein>
<evidence type="ECO:0000256" key="7">
    <source>
        <dbReference type="SAM" id="Phobius"/>
    </source>
</evidence>
<comment type="similarity">
    <text evidence="2">Belongs to the CPA3 antiporters (TC 2.A.63) subunit C family.</text>
</comment>
<dbReference type="AlphaFoldDB" id="A0A1G9KH05"/>
<feature type="transmembrane region" description="Helical" evidence="7">
    <location>
        <begin position="71"/>
        <end position="93"/>
    </location>
</feature>
<proteinExistence type="inferred from homology"/>
<dbReference type="PANTHER" id="PTHR34583:SF2">
    <property type="entry name" value="ANTIPORTER SUBUNIT MNHC2-RELATED"/>
    <property type="match status" value="1"/>
</dbReference>
<dbReference type="InterPro" id="IPR039428">
    <property type="entry name" value="NUOK/Mnh_C1-like"/>
</dbReference>
<evidence type="ECO:0000256" key="3">
    <source>
        <dbReference type="ARBA" id="ARBA00022475"/>
    </source>
</evidence>
<keyword evidence="5 7" id="KW-1133">Transmembrane helix</keyword>
<feature type="transmembrane region" description="Helical" evidence="7">
    <location>
        <begin position="6"/>
        <end position="22"/>
    </location>
</feature>
<dbReference type="STRING" id="321763.SAMN04488692_10518"/>
<dbReference type="GO" id="GO:0005886">
    <property type="term" value="C:plasma membrane"/>
    <property type="evidence" value="ECO:0007669"/>
    <property type="project" value="UniProtKB-SubCell"/>
</dbReference>
<name>A0A1G9KH05_9FIRM</name>
<dbReference type="InterPro" id="IPR050601">
    <property type="entry name" value="CPA3_antiporter_subunitC"/>
</dbReference>
<feature type="transmembrane region" description="Helical" evidence="7">
    <location>
        <begin position="29"/>
        <end position="51"/>
    </location>
</feature>
<keyword evidence="3" id="KW-1003">Cell membrane</keyword>